<sequence>MRRVKTEQSTLIELIKKKEPQTIQLQQKPKNRKISQLGYFNSLNVSNAKVKLSILMRDILIPTQSGDKNLQYKIKNKNRSIIAEDKKPIRNNNKPSRFIDIQENQIFKKQYYTNPKQVFENITLRNNISNQRANVQKIKKNLKLQQQTFEQQQIIHDLIVLPPVINPEQQSKSVAYIKSVRQYEKQEQLYHIEGSLEKTIEDFNIRMFGSRTVKKLINSVKPWVNQLQQKKQSKYKRIRLEMVQLLTHIHKLKLTLEEFSKGDVFPKVPYQSQKSEKFFSFCKMNKGDQIQQLLELEKYLVYEYDPSFMTALHWCCVRNCKTAALILLKNGADPDAQDMIGRTPLFLALLHNNNDIAQLLLYHKADPWNKGILDYNEAITNNFEGKTILQQARRTHILLRMTPPAERQFIWQSKQFLMLCE</sequence>
<dbReference type="AlphaFoldDB" id="A0A8S1JZZ6"/>
<dbReference type="EMBL" id="CAJJDM010000009">
    <property type="protein sequence ID" value="CAD8047855.1"/>
    <property type="molecule type" value="Genomic_DNA"/>
</dbReference>
<dbReference type="PANTHER" id="PTHR24119:SF0">
    <property type="entry name" value="ACYL-COA-BINDING DOMAIN-CONTAINING PROTEIN 6"/>
    <property type="match status" value="1"/>
</dbReference>
<evidence type="ECO:0000313" key="3">
    <source>
        <dbReference type="EMBL" id="CAD8047855.1"/>
    </source>
</evidence>
<organism evidence="3 4">
    <name type="scientific">Paramecium primaurelia</name>
    <dbReference type="NCBI Taxonomy" id="5886"/>
    <lineage>
        <taxon>Eukaryota</taxon>
        <taxon>Sar</taxon>
        <taxon>Alveolata</taxon>
        <taxon>Ciliophora</taxon>
        <taxon>Intramacronucleata</taxon>
        <taxon>Oligohymenophorea</taxon>
        <taxon>Peniculida</taxon>
        <taxon>Parameciidae</taxon>
        <taxon>Paramecium</taxon>
    </lineage>
</organism>
<evidence type="ECO:0000256" key="2">
    <source>
        <dbReference type="SAM" id="Coils"/>
    </source>
</evidence>
<dbReference type="PROSITE" id="PS50088">
    <property type="entry name" value="ANK_REPEAT"/>
    <property type="match status" value="1"/>
</dbReference>
<feature type="coiled-coil region" evidence="2">
    <location>
        <begin position="121"/>
        <end position="148"/>
    </location>
</feature>
<dbReference type="InterPro" id="IPR002110">
    <property type="entry name" value="Ankyrin_rpt"/>
</dbReference>
<keyword evidence="1" id="KW-0040">ANK repeat</keyword>
<keyword evidence="2" id="KW-0175">Coiled coil</keyword>
<evidence type="ECO:0000313" key="4">
    <source>
        <dbReference type="Proteomes" id="UP000688137"/>
    </source>
</evidence>
<name>A0A8S1JZZ6_PARPR</name>
<dbReference type="PROSITE" id="PS50297">
    <property type="entry name" value="ANK_REP_REGION"/>
    <property type="match status" value="1"/>
</dbReference>
<gene>
    <name evidence="3" type="ORF">PPRIM_AZ9-3.1.T0120167</name>
</gene>
<dbReference type="OMA" id="EDFNIRM"/>
<dbReference type="SMART" id="SM00248">
    <property type="entry name" value="ANK"/>
    <property type="match status" value="2"/>
</dbReference>
<protein>
    <recommendedName>
        <fullName evidence="5">Ankyrin repeat protein</fullName>
    </recommendedName>
</protein>
<proteinExistence type="predicted"/>
<dbReference type="PANTHER" id="PTHR24119">
    <property type="entry name" value="ACYL-COA-BINDING DOMAIN-CONTAINING PROTEIN 6"/>
    <property type="match status" value="1"/>
</dbReference>
<reference evidence="3" key="1">
    <citation type="submission" date="2021-01" db="EMBL/GenBank/DDBJ databases">
        <authorList>
            <consortium name="Genoscope - CEA"/>
            <person name="William W."/>
        </authorList>
    </citation>
    <scope>NUCLEOTIDE SEQUENCE</scope>
</reference>
<comment type="caution">
    <text evidence="3">The sequence shown here is derived from an EMBL/GenBank/DDBJ whole genome shotgun (WGS) entry which is preliminary data.</text>
</comment>
<dbReference type="GO" id="GO:0000062">
    <property type="term" value="F:fatty-acyl-CoA binding"/>
    <property type="evidence" value="ECO:0007669"/>
    <property type="project" value="TreeGrafter"/>
</dbReference>
<dbReference type="Pfam" id="PF12796">
    <property type="entry name" value="Ank_2"/>
    <property type="match status" value="1"/>
</dbReference>
<dbReference type="Proteomes" id="UP000688137">
    <property type="component" value="Unassembled WGS sequence"/>
</dbReference>
<evidence type="ECO:0008006" key="5">
    <source>
        <dbReference type="Google" id="ProtNLM"/>
    </source>
</evidence>
<evidence type="ECO:0000256" key="1">
    <source>
        <dbReference type="PROSITE-ProRule" id="PRU00023"/>
    </source>
</evidence>
<accession>A0A8S1JZZ6</accession>
<keyword evidence="4" id="KW-1185">Reference proteome</keyword>
<feature type="repeat" description="ANK" evidence="1">
    <location>
        <begin position="340"/>
        <end position="366"/>
    </location>
</feature>